<evidence type="ECO:0000259" key="2">
    <source>
        <dbReference type="Pfam" id="PF14028"/>
    </source>
</evidence>
<protein>
    <submittedName>
        <fullName evidence="3">Thiopeptide-type bacteriocin biosynthesis protein</fullName>
    </submittedName>
</protein>
<comment type="caution">
    <text evidence="3">The sequence shown here is derived from an EMBL/GenBank/DDBJ whole genome shotgun (WGS) entry which is preliminary data.</text>
</comment>
<evidence type="ECO:0000259" key="1">
    <source>
        <dbReference type="Pfam" id="PF04738"/>
    </source>
</evidence>
<dbReference type="RefSeq" id="WP_269428289.1">
    <property type="nucleotide sequence ID" value="NZ_JAPWGM010000005.1"/>
</dbReference>
<evidence type="ECO:0000313" key="4">
    <source>
        <dbReference type="Proteomes" id="UP001144347"/>
    </source>
</evidence>
<gene>
    <name evidence="3" type="ORF">O0955_14580</name>
</gene>
<organism evidence="3 4">
    <name type="scientific">Pedobacter punctiformis</name>
    <dbReference type="NCBI Taxonomy" id="3004097"/>
    <lineage>
        <taxon>Bacteria</taxon>
        <taxon>Pseudomonadati</taxon>
        <taxon>Bacteroidota</taxon>
        <taxon>Sphingobacteriia</taxon>
        <taxon>Sphingobacteriales</taxon>
        <taxon>Sphingobacteriaceae</taxon>
        <taxon>Pedobacter</taxon>
    </lineage>
</organism>
<accession>A0ABT4LBD4</accession>
<keyword evidence="4" id="KW-1185">Reference proteome</keyword>
<feature type="domain" description="Lantibiotic dehydratase N-terminal" evidence="1">
    <location>
        <begin position="29"/>
        <end position="224"/>
    </location>
</feature>
<dbReference type="Pfam" id="PF14028">
    <property type="entry name" value="Lant_dehydr_C"/>
    <property type="match status" value="1"/>
</dbReference>
<proteinExistence type="predicted"/>
<evidence type="ECO:0000313" key="3">
    <source>
        <dbReference type="EMBL" id="MCZ4245233.1"/>
    </source>
</evidence>
<name>A0ABT4LBD4_9SPHI</name>
<dbReference type="InterPro" id="IPR006827">
    <property type="entry name" value="Lant_deHydtase_N"/>
</dbReference>
<reference evidence="3" key="1">
    <citation type="submission" date="2022-12" db="EMBL/GenBank/DDBJ databases">
        <title>Genome sequence of HCMS5-2.</title>
        <authorList>
            <person name="Woo H."/>
        </authorList>
    </citation>
    <scope>NUCLEOTIDE SEQUENCE</scope>
    <source>
        <strain evidence="3">HCMS5-2</strain>
    </source>
</reference>
<dbReference type="Pfam" id="PF04738">
    <property type="entry name" value="Lant_dehydr_N"/>
    <property type="match status" value="2"/>
</dbReference>
<feature type="domain" description="Lantibiotic dehydratase N-terminal" evidence="1">
    <location>
        <begin position="247"/>
        <end position="604"/>
    </location>
</feature>
<dbReference type="InterPro" id="IPR023809">
    <property type="entry name" value="Thiopep_bacteriocin_synth_dom"/>
</dbReference>
<sequence>MKLNIHPVVIFRTPKFSCQANLMASWDELKQDIAISSDTFYQAIKDIKAEELAGLPPKIYFTIWKYFNRAKYRSTPYGTFASFGLLKDAIKPYPETIRINELQQVHRFIDWPYKNNIQFNIQDLLFKNCLLFSNTSYYNAANSIRYIACTEGVFELAEIDDDPFVKQILEACLKPVKTNDLISNLQLDDAGKVSLFTLLEDMHALQLIFTDYDPNIIGEDYFERINIIPQNNLPEYLIAQREVSSGHIDESLLQHVPELVQFLHKVVPQVEKESLTGFINRFKKKFEKKEVPLLLALDPEMGVGYDELEQAGDQDDFVTRFKHNTDHQKTEIELKSVLRNELIAESFEKGKTLFLNKSLFKLNENSRPIPNSFSLMMNICDGVVHVDQIGGVTANALSGRFTLAGKDVLENSIEIARIEQNANPEVLFFDVAYTVEANVDNINRRKLIYNHQLSILNFDTSHDPLSLRDIMISVNGDEIILRSEKLGKRIVPKMASAYNYTRSDLSVFRLLCDLQHHGIQTNLNICLKALFPGLAYYPRLQYKNIVLNEAKWQIKKENLFKANNDQPSVQQCRAYLQEIGLSPYFKTGLSDQTLCFNLNSDEDLSMFMQYLQKHKEVSLEEVCLPEESLIKDQKLQPYFGQFIVGLYHTEKVYREVTNTKRRENNAVKQIFLPGREWLYFEIYCHQQRADQILTGPIASFLNTHEENIRQWFFVRYHENGDHLRFRVLLNNIDDGYKLTAALSNDLEQDLLAGLVSDVQIKTYKRETARYGNDLIEKAEEHFYRDSQFVLSIIESQFSNFNKYSLCAALAHQIQKAELFDIAFLEVIKIMSNSFNEEHHLEPADFKKLNNQYQLYRKENVPDLNEVQISNFKLFVASFIDILQVCPAERRIRLFSDLMHMHVNRLFIKDQRSHEMVMYYFLLKELQRKNATAKLR</sequence>
<dbReference type="Proteomes" id="UP001144347">
    <property type="component" value="Unassembled WGS sequence"/>
</dbReference>
<dbReference type="EMBL" id="JAPWGM010000005">
    <property type="protein sequence ID" value="MCZ4245233.1"/>
    <property type="molecule type" value="Genomic_DNA"/>
</dbReference>
<feature type="domain" description="Thiopeptide-type bacteriocin biosynthesis" evidence="2">
    <location>
        <begin position="677"/>
        <end position="923"/>
    </location>
</feature>
<dbReference type="NCBIfam" id="TIGR03891">
    <property type="entry name" value="thiopep_ocin"/>
    <property type="match status" value="1"/>
</dbReference>